<dbReference type="PaxDb" id="55529-EKX40567"/>
<feature type="transmembrane region" description="Helical" evidence="2">
    <location>
        <begin position="115"/>
        <end position="140"/>
    </location>
</feature>
<evidence type="ECO:0000256" key="2">
    <source>
        <dbReference type="SAM" id="Phobius"/>
    </source>
</evidence>
<feature type="compositionally biased region" description="Basic and acidic residues" evidence="1">
    <location>
        <begin position="286"/>
        <end position="299"/>
    </location>
</feature>
<keyword evidence="5" id="KW-1185">Reference proteome</keyword>
<dbReference type="KEGG" id="gtt:GUITHDRAFT_164633"/>
<feature type="compositionally biased region" description="Acidic residues" evidence="1">
    <location>
        <begin position="272"/>
        <end position="285"/>
    </location>
</feature>
<dbReference type="AlphaFoldDB" id="L1IWS4"/>
<dbReference type="HOGENOM" id="CLU_837974_0_0_1"/>
<protein>
    <submittedName>
        <fullName evidence="3 4">Uncharacterized protein</fullName>
    </submittedName>
</protein>
<evidence type="ECO:0000256" key="1">
    <source>
        <dbReference type="SAM" id="MobiDB-lite"/>
    </source>
</evidence>
<keyword evidence="2" id="KW-0472">Membrane</keyword>
<feature type="compositionally biased region" description="Basic residues" evidence="1">
    <location>
        <begin position="321"/>
        <end position="332"/>
    </location>
</feature>
<reference evidence="3 5" key="1">
    <citation type="journal article" date="2012" name="Nature">
        <title>Algal genomes reveal evolutionary mosaicism and the fate of nucleomorphs.</title>
        <authorList>
            <consortium name="DOE Joint Genome Institute"/>
            <person name="Curtis B.A."/>
            <person name="Tanifuji G."/>
            <person name="Burki F."/>
            <person name="Gruber A."/>
            <person name="Irimia M."/>
            <person name="Maruyama S."/>
            <person name="Arias M.C."/>
            <person name="Ball S.G."/>
            <person name="Gile G.H."/>
            <person name="Hirakawa Y."/>
            <person name="Hopkins J.F."/>
            <person name="Kuo A."/>
            <person name="Rensing S.A."/>
            <person name="Schmutz J."/>
            <person name="Symeonidi A."/>
            <person name="Elias M."/>
            <person name="Eveleigh R.J."/>
            <person name="Herman E.K."/>
            <person name="Klute M.J."/>
            <person name="Nakayama T."/>
            <person name="Obornik M."/>
            <person name="Reyes-Prieto A."/>
            <person name="Armbrust E.V."/>
            <person name="Aves S.J."/>
            <person name="Beiko R.G."/>
            <person name="Coutinho P."/>
            <person name="Dacks J.B."/>
            <person name="Durnford D.G."/>
            <person name="Fast N.M."/>
            <person name="Green B.R."/>
            <person name="Grisdale C.J."/>
            <person name="Hempel F."/>
            <person name="Henrissat B."/>
            <person name="Hoppner M.P."/>
            <person name="Ishida K."/>
            <person name="Kim E."/>
            <person name="Koreny L."/>
            <person name="Kroth P.G."/>
            <person name="Liu Y."/>
            <person name="Malik S.B."/>
            <person name="Maier U.G."/>
            <person name="McRose D."/>
            <person name="Mock T."/>
            <person name="Neilson J.A."/>
            <person name="Onodera N.T."/>
            <person name="Poole A.M."/>
            <person name="Pritham E.J."/>
            <person name="Richards T.A."/>
            <person name="Rocap G."/>
            <person name="Roy S.W."/>
            <person name="Sarai C."/>
            <person name="Schaack S."/>
            <person name="Shirato S."/>
            <person name="Slamovits C.H."/>
            <person name="Spencer D.F."/>
            <person name="Suzuki S."/>
            <person name="Worden A.Z."/>
            <person name="Zauner S."/>
            <person name="Barry K."/>
            <person name="Bell C."/>
            <person name="Bharti A.K."/>
            <person name="Crow J.A."/>
            <person name="Grimwood J."/>
            <person name="Kramer R."/>
            <person name="Lindquist E."/>
            <person name="Lucas S."/>
            <person name="Salamov A."/>
            <person name="McFadden G.I."/>
            <person name="Lane C.E."/>
            <person name="Keeling P.J."/>
            <person name="Gray M.W."/>
            <person name="Grigoriev I.V."/>
            <person name="Archibald J.M."/>
        </authorList>
    </citation>
    <scope>NUCLEOTIDE SEQUENCE</scope>
    <source>
        <strain evidence="3 5">CCMP2712</strain>
    </source>
</reference>
<accession>L1IWS4</accession>
<gene>
    <name evidence="3" type="ORF">GUITHDRAFT_164633</name>
</gene>
<evidence type="ECO:0000313" key="5">
    <source>
        <dbReference type="Proteomes" id="UP000011087"/>
    </source>
</evidence>
<sequence>MPGPCAQSCTGSGPSVPALLLPLLLLLLPSQNVVCLHHSHADVRLSKFAPSDHPWGPVVLRHWNLHAGIRQGERAERLAGGHILERLRGGSATKDAAVKKPQINLASSLEASRAILIWLLKSSIAIMTSLITTSAVMVAFEFTAHKIKPDLQESGMPDMLAALVLAGSLVGSGLGGLVLTKLSPSHPTFLALLVSGLFTAAQNLNLQTVEHPPWYHVAGILSFIPPYLLASLQPWERKSISMTLGALGKGSPRKAKSPVKTTRFKLDPAYDQAEENELQDEEVQSTEDRTDASEPDKTSKTPKKSKTPKTPSSGKKESKTPKKTPRRKDKDS</sequence>
<dbReference type="Proteomes" id="UP000011087">
    <property type="component" value="Unassembled WGS sequence"/>
</dbReference>
<name>L1IWS4_GUITC</name>
<feature type="transmembrane region" description="Helical" evidence="2">
    <location>
        <begin position="160"/>
        <end position="182"/>
    </location>
</feature>
<proteinExistence type="predicted"/>
<dbReference type="EMBL" id="JH993030">
    <property type="protein sequence ID" value="EKX40567.1"/>
    <property type="molecule type" value="Genomic_DNA"/>
</dbReference>
<evidence type="ECO:0000313" key="4">
    <source>
        <dbReference type="EnsemblProtists" id="EKX40567"/>
    </source>
</evidence>
<evidence type="ECO:0000313" key="3">
    <source>
        <dbReference type="EMBL" id="EKX40567.1"/>
    </source>
</evidence>
<reference evidence="5" key="2">
    <citation type="submission" date="2012-11" db="EMBL/GenBank/DDBJ databases">
        <authorList>
            <person name="Kuo A."/>
            <person name="Curtis B.A."/>
            <person name="Tanifuji G."/>
            <person name="Burki F."/>
            <person name="Gruber A."/>
            <person name="Irimia M."/>
            <person name="Maruyama S."/>
            <person name="Arias M.C."/>
            <person name="Ball S.G."/>
            <person name="Gile G.H."/>
            <person name="Hirakawa Y."/>
            <person name="Hopkins J.F."/>
            <person name="Rensing S.A."/>
            <person name="Schmutz J."/>
            <person name="Symeonidi A."/>
            <person name="Elias M."/>
            <person name="Eveleigh R.J."/>
            <person name="Herman E.K."/>
            <person name="Klute M.J."/>
            <person name="Nakayama T."/>
            <person name="Obornik M."/>
            <person name="Reyes-Prieto A."/>
            <person name="Armbrust E.V."/>
            <person name="Aves S.J."/>
            <person name="Beiko R.G."/>
            <person name="Coutinho P."/>
            <person name="Dacks J.B."/>
            <person name="Durnford D.G."/>
            <person name="Fast N.M."/>
            <person name="Green B.R."/>
            <person name="Grisdale C."/>
            <person name="Hempe F."/>
            <person name="Henrissat B."/>
            <person name="Hoppner M.P."/>
            <person name="Ishida K.-I."/>
            <person name="Kim E."/>
            <person name="Koreny L."/>
            <person name="Kroth P.G."/>
            <person name="Liu Y."/>
            <person name="Malik S.-B."/>
            <person name="Maier U.G."/>
            <person name="McRose D."/>
            <person name="Mock T."/>
            <person name="Neilson J.A."/>
            <person name="Onodera N.T."/>
            <person name="Poole A.M."/>
            <person name="Pritham E.J."/>
            <person name="Richards T.A."/>
            <person name="Rocap G."/>
            <person name="Roy S.W."/>
            <person name="Sarai C."/>
            <person name="Schaack S."/>
            <person name="Shirato S."/>
            <person name="Slamovits C.H."/>
            <person name="Spencer D.F."/>
            <person name="Suzuki S."/>
            <person name="Worden A.Z."/>
            <person name="Zauner S."/>
            <person name="Barry K."/>
            <person name="Bell C."/>
            <person name="Bharti A.K."/>
            <person name="Crow J.A."/>
            <person name="Grimwood J."/>
            <person name="Kramer R."/>
            <person name="Lindquist E."/>
            <person name="Lucas S."/>
            <person name="Salamov A."/>
            <person name="McFadden G.I."/>
            <person name="Lane C.E."/>
            <person name="Keeling P.J."/>
            <person name="Gray M.W."/>
            <person name="Grigoriev I.V."/>
            <person name="Archibald J.M."/>
        </authorList>
    </citation>
    <scope>NUCLEOTIDE SEQUENCE</scope>
    <source>
        <strain evidence="5">CCMP2712</strain>
    </source>
</reference>
<reference evidence="4" key="3">
    <citation type="submission" date="2015-06" db="UniProtKB">
        <authorList>
            <consortium name="EnsemblProtists"/>
        </authorList>
    </citation>
    <scope>IDENTIFICATION</scope>
</reference>
<dbReference type="RefSeq" id="XP_005827547.1">
    <property type="nucleotide sequence ID" value="XM_005827490.1"/>
</dbReference>
<dbReference type="GeneID" id="17297211"/>
<keyword evidence="2" id="KW-1133">Transmembrane helix</keyword>
<feature type="region of interest" description="Disordered" evidence="1">
    <location>
        <begin position="245"/>
        <end position="332"/>
    </location>
</feature>
<organism evidence="3">
    <name type="scientific">Guillardia theta (strain CCMP2712)</name>
    <name type="common">Cryptophyte</name>
    <dbReference type="NCBI Taxonomy" id="905079"/>
    <lineage>
        <taxon>Eukaryota</taxon>
        <taxon>Cryptophyceae</taxon>
        <taxon>Pyrenomonadales</taxon>
        <taxon>Geminigeraceae</taxon>
        <taxon>Guillardia</taxon>
    </lineage>
</organism>
<keyword evidence="2" id="KW-0812">Transmembrane</keyword>
<dbReference type="EnsemblProtists" id="EKX40567">
    <property type="protein sequence ID" value="EKX40567"/>
    <property type="gene ID" value="GUITHDRAFT_164633"/>
</dbReference>